<evidence type="ECO:0000256" key="1">
    <source>
        <dbReference type="SAM" id="SignalP"/>
    </source>
</evidence>
<reference evidence="2" key="1">
    <citation type="submission" date="2012-11" db="EMBL/GenBank/DDBJ databases">
        <authorList>
            <person name="Lucero-Rivera Y.E."/>
            <person name="Tovar-Ramirez D."/>
        </authorList>
    </citation>
    <scope>NUCLEOTIDE SEQUENCE</scope>
    <source>
        <tissue evidence="2">Salivary gland</tissue>
    </source>
</reference>
<protein>
    <submittedName>
        <fullName evidence="2">Putative tick 18.3 kDa family protein</fullName>
    </submittedName>
</protein>
<name>L7MC15_RHIPC</name>
<evidence type="ECO:0000313" key="2">
    <source>
        <dbReference type="EMBL" id="JAA60714.1"/>
    </source>
</evidence>
<keyword evidence="1" id="KW-0732">Signal</keyword>
<reference evidence="2" key="2">
    <citation type="journal article" date="2015" name="J. Proteomics">
        <title>Sexual differences in the sialomes of the zebra tick, Rhipicephalus pulchellus.</title>
        <authorList>
            <person name="Tan A.W."/>
            <person name="Francischetti I.M."/>
            <person name="Slovak M."/>
            <person name="Kini R.M."/>
            <person name="Ribeiro J.M."/>
        </authorList>
    </citation>
    <scope>NUCLEOTIDE SEQUENCE</scope>
    <source>
        <tissue evidence="2">Salivary gland</tissue>
    </source>
</reference>
<proteinExistence type="evidence at transcript level"/>
<feature type="signal peptide" evidence="1">
    <location>
        <begin position="1"/>
        <end position="17"/>
    </location>
</feature>
<organism evidence="2">
    <name type="scientific">Rhipicephalus pulchellus</name>
    <name type="common">Yellow backed tick</name>
    <name type="synonym">Dermacentor pulchellus</name>
    <dbReference type="NCBI Taxonomy" id="72859"/>
    <lineage>
        <taxon>Eukaryota</taxon>
        <taxon>Metazoa</taxon>
        <taxon>Ecdysozoa</taxon>
        <taxon>Arthropoda</taxon>
        <taxon>Chelicerata</taxon>
        <taxon>Arachnida</taxon>
        <taxon>Acari</taxon>
        <taxon>Parasitiformes</taxon>
        <taxon>Ixodida</taxon>
        <taxon>Ixodoidea</taxon>
        <taxon>Ixodidae</taxon>
        <taxon>Rhipicephalinae</taxon>
        <taxon>Rhipicephalus</taxon>
        <taxon>Rhipicephalus</taxon>
    </lineage>
</organism>
<dbReference type="AlphaFoldDB" id="L7MC15"/>
<dbReference type="EMBL" id="GACK01004320">
    <property type="protein sequence ID" value="JAA60714.1"/>
    <property type="molecule type" value="mRNA"/>
</dbReference>
<accession>L7MC15</accession>
<sequence length="170" mass="18734">MMLSAIILSSLIEIGMSNQHYNEGLPNCDIPYTIFVNNTHVPSYVNNCSCVYSNGSEGHFKNDTPCYVLAVGYEDEYAHRPGKCQNGICIADSLPYGCADTPPPKIEGGPVQLGCTYTCHNNKTGEVEFGYLLEDTPCWHYNNETTINTTCKKSGKKTVCRENVEDARGC</sequence>
<feature type="chain" id="PRO_5003981562" evidence="1">
    <location>
        <begin position="18"/>
        <end position="170"/>
    </location>
</feature>